<dbReference type="OMA" id="HINHIWL"/>
<proteinExistence type="predicted"/>
<protein>
    <submittedName>
        <fullName evidence="2">BnaC08g21590D protein</fullName>
    </submittedName>
</protein>
<dbReference type="InterPro" id="IPR036397">
    <property type="entry name" value="RNaseH_sf"/>
</dbReference>
<evidence type="ECO:0000259" key="1">
    <source>
        <dbReference type="Pfam" id="PF13456"/>
    </source>
</evidence>
<dbReference type="CDD" id="cd06222">
    <property type="entry name" value="RNase_H_like"/>
    <property type="match status" value="1"/>
</dbReference>
<gene>
    <name evidence="2" type="primary">BnaC08g21590D</name>
    <name evidence="2" type="ORF">GSBRNA2T00001993001</name>
</gene>
<dbReference type="InterPro" id="IPR044730">
    <property type="entry name" value="RNase_H-like_dom_plant"/>
</dbReference>
<dbReference type="Gene3D" id="3.30.420.10">
    <property type="entry name" value="Ribonuclease H-like superfamily/Ribonuclease H"/>
    <property type="match status" value="1"/>
</dbReference>
<name>A0A078FXI9_BRANA</name>
<accession>A0A078FXI9</accession>
<sequence>MAEAIAIRSALLQAIDLHINHIWLRSDEQGLIGAISSGRHPIELYGVLSDISMISQTSFSSCRFSFIRREINGLADLYAKACLHSGPSLCNS</sequence>
<dbReference type="PANTHER" id="PTHR47074:SF49">
    <property type="entry name" value="POLYNUCLEOTIDYL TRANSFERASE, RIBONUCLEASE H-LIKE SUPERFAMILY PROTEIN"/>
    <property type="match status" value="1"/>
</dbReference>
<feature type="domain" description="RNase H type-1" evidence="1">
    <location>
        <begin position="1"/>
        <end position="82"/>
    </location>
</feature>
<dbReference type="InterPro" id="IPR052929">
    <property type="entry name" value="RNase_H-like_EbsB-rel"/>
</dbReference>
<dbReference type="PANTHER" id="PTHR47074">
    <property type="entry name" value="BNAC02G40300D PROTEIN"/>
    <property type="match status" value="1"/>
</dbReference>
<dbReference type="SUPFAM" id="SSF53098">
    <property type="entry name" value="Ribonuclease H-like"/>
    <property type="match status" value="1"/>
</dbReference>
<dbReference type="Proteomes" id="UP000028999">
    <property type="component" value="Unassembled WGS sequence"/>
</dbReference>
<dbReference type="SMR" id="A0A078FXI9"/>
<keyword evidence="3" id="KW-1185">Reference proteome</keyword>
<evidence type="ECO:0000313" key="2">
    <source>
        <dbReference type="EMBL" id="CDY17751.1"/>
    </source>
</evidence>
<dbReference type="EMBL" id="LK032077">
    <property type="protein sequence ID" value="CDY17751.1"/>
    <property type="molecule type" value="Genomic_DNA"/>
</dbReference>
<dbReference type="Gramene" id="CDY17751">
    <property type="protein sequence ID" value="CDY17751"/>
    <property type="gene ID" value="GSBRNA2T00001993001"/>
</dbReference>
<dbReference type="AlphaFoldDB" id="A0A078FXI9"/>
<organism evidence="2 3">
    <name type="scientific">Brassica napus</name>
    <name type="common">Rape</name>
    <dbReference type="NCBI Taxonomy" id="3708"/>
    <lineage>
        <taxon>Eukaryota</taxon>
        <taxon>Viridiplantae</taxon>
        <taxon>Streptophyta</taxon>
        <taxon>Embryophyta</taxon>
        <taxon>Tracheophyta</taxon>
        <taxon>Spermatophyta</taxon>
        <taxon>Magnoliopsida</taxon>
        <taxon>eudicotyledons</taxon>
        <taxon>Gunneridae</taxon>
        <taxon>Pentapetalae</taxon>
        <taxon>rosids</taxon>
        <taxon>malvids</taxon>
        <taxon>Brassicales</taxon>
        <taxon>Brassicaceae</taxon>
        <taxon>Brassiceae</taxon>
        <taxon>Brassica</taxon>
    </lineage>
</organism>
<dbReference type="GO" id="GO:0004523">
    <property type="term" value="F:RNA-DNA hybrid ribonuclease activity"/>
    <property type="evidence" value="ECO:0007669"/>
    <property type="project" value="InterPro"/>
</dbReference>
<dbReference type="GO" id="GO:0003676">
    <property type="term" value="F:nucleic acid binding"/>
    <property type="evidence" value="ECO:0007669"/>
    <property type="project" value="InterPro"/>
</dbReference>
<dbReference type="Pfam" id="PF13456">
    <property type="entry name" value="RVT_3"/>
    <property type="match status" value="1"/>
</dbReference>
<dbReference type="InterPro" id="IPR012337">
    <property type="entry name" value="RNaseH-like_sf"/>
</dbReference>
<evidence type="ECO:0000313" key="3">
    <source>
        <dbReference type="Proteomes" id="UP000028999"/>
    </source>
</evidence>
<dbReference type="InterPro" id="IPR002156">
    <property type="entry name" value="RNaseH_domain"/>
</dbReference>
<reference evidence="2 3" key="1">
    <citation type="journal article" date="2014" name="Science">
        <title>Plant genetics. Early allopolyploid evolution in the post-Neolithic Brassica napus oilseed genome.</title>
        <authorList>
            <person name="Chalhoub B."/>
            <person name="Denoeud F."/>
            <person name="Liu S."/>
            <person name="Parkin I.A."/>
            <person name="Tang H."/>
            <person name="Wang X."/>
            <person name="Chiquet J."/>
            <person name="Belcram H."/>
            <person name="Tong C."/>
            <person name="Samans B."/>
            <person name="Correa M."/>
            <person name="Da Silva C."/>
            <person name="Just J."/>
            <person name="Falentin C."/>
            <person name="Koh C.S."/>
            <person name="Le Clainche I."/>
            <person name="Bernard M."/>
            <person name="Bento P."/>
            <person name="Noel B."/>
            <person name="Labadie K."/>
            <person name="Alberti A."/>
            <person name="Charles M."/>
            <person name="Arnaud D."/>
            <person name="Guo H."/>
            <person name="Daviaud C."/>
            <person name="Alamery S."/>
            <person name="Jabbari K."/>
            <person name="Zhao M."/>
            <person name="Edger P.P."/>
            <person name="Chelaifa H."/>
            <person name="Tack D."/>
            <person name="Lassalle G."/>
            <person name="Mestiri I."/>
            <person name="Schnel N."/>
            <person name="Le Paslier M.C."/>
            <person name="Fan G."/>
            <person name="Renault V."/>
            <person name="Bayer P.E."/>
            <person name="Golicz A.A."/>
            <person name="Manoli S."/>
            <person name="Lee T.H."/>
            <person name="Thi V.H."/>
            <person name="Chalabi S."/>
            <person name="Hu Q."/>
            <person name="Fan C."/>
            <person name="Tollenaere R."/>
            <person name="Lu Y."/>
            <person name="Battail C."/>
            <person name="Shen J."/>
            <person name="Sidebottom C.H."/>
            <person name="Wang X."/>
            <person name="Canaguier A."/>
            <person name="Chauveau A."/>
            <person name="Berard A."/>
            <person name="Deniot G."/>
            <person name="Guan M."/>
            <person name="Liu Z."/>
            <person name="Sun F."/>
            <person name="Lim Y.P."/>
            <person name="Lyons E."/>
            <person name="Town C.D."/>
            <person name="Bancroft I."/>
            <person name="Wang X."/>
            <person name="Meng J."/>
            <person name="Ma J."/>
            <person name="Pires J.C."/>
            <person name="King G.J."/>
            <person name="Brunel D."/>
            <person name="Delourme R."/>
            <person name="Renard M."/>
            <person name="Aury J.M."/>
            <person name="Adams K.L."/>
            <person name="Batley J."/>
            <person name="Snowdon R.J."/>
            <person name="Tost J."/>
            <person name="Edwards D."/>
            <person name="Zhou Y."/>
            <person name="Hua W."/>
            <person name="Sharpe A.G."/>
            <person name="Paterson A.H."/>
            <person name="Guan C."/>
            <person name="Wincker P."/>
        </authorList>
    </citation>
    <scope>NUCLEOTIDE SEQUENCE [LARGE SCALE GENOMIC DNA]</scope>
    <source>
        <strain evidence="3">cv. Darmor-bzh</strain>
    </source>
</reference>
<dbReference type="PaxDb" id="3708-A0A078FXI9"/>